<evidence type="ECO:0000256" key="4">
    <source>
        <dbReference type="SAM" id="MobiDB-lite"/>
    </source>
</evidence>
<dbReference type="PANTHER" id="PTHR21109:SF0">
    <property type="entry name" value="SMALL RIBOSOMAL SUBUNIT PROTEIN BS21M"/>
    <property type="match status" value="1"/>
</dbReference>
<feature type="region of interest" description="Disordered" evidence="4">
    <location>
        <begin position="64"/>
        <end position="92"/>
    </location>
</feature>
<dbReference type="NCBIfam" id="TIGR00030">
    <property type="entry name" value="S21p"/>
    <property type="match status" value="1"/>
</dbReference>
<dbReference type="EMBL" id="LR798231">
    <property type="protein sequence ID" value="CAB5208673.1"/>
    <property type="molecule type" value="Genomic_DNA"/>
</dbReference>
<comment type="similarity">
    <text evidence="1">Belongs to the bacterial ribosomal protein bS21 family.</text>
</comment>
<dbReference type="HAMAP" id="MF_00358">
    <property type="entry name" value="Ribosomal_bS21"/>
    <property type="match status" value="1"/>
</dbReference>
<dbReference type="GO" id="GO:1990904">
    <property type="term" value="C:ribonucleoprotein complex"/>
    <property type="evidence" value="ECO:0007669"/>
    <property type="project" value="UniProtKB-KW"/>
</dbReference>
<evidence type="ECO:0000256" key="3">
    <source>
        <dbReference type="ARBA" id="ARBA00023274"/>
    </source>
</evidence>
<reference evidence="5" key="1">
    <citation type="submission" date="2020-04" db="EMBL/GenBank/DDBJ databases">
        <authorList>
            <person name="Chiriac C."/>
            <person name="Salcher M."/>
            <person name="Ghai R."/>
            <person name="Kavagutti S V."/>
        </authorList>
    </citation>
    <scope>NUCLEOTIDE SEQUENCE</scope>
</reference>
<proteinExistence type="inferred from homology"/>
<evidence type="ECO:0000256" key="1">
    <source>
        <dbReference type="ARBA" id="ARBA00006640"/>
    </source>
</evidence>
<protein>
    <submittedName>
        <fullName evidence="5">RpsU Ribosomal protein S21</fullName>
    </submittedName>
</protein>
<feature type="compositionally biased region" description="Basic and acidic residues" evidence="4">
    <location>
        <begin position="83"/>
        <end position="92"/>
    </location>
</feature>
<sequence>MIWTALLINLKTKKRMQMNKKKGTGITVRDGENVNQMLRRFKRKMEEAGTLETLREKEFYEKPTTKRKRMKGAAKARWRKKLQKEQLPKKMY</sequence>
<evidence type="ECO:0000256" key="2">
    <source>
        <dbReference type="ARBA" id="ARBA00022980"/>
    </source>
</evidence>
<dbReference type="Pfam" id="PF01165">
    <property type="entry name" value="Ribosomal_S21"/>
    <property type="match status" value="1"/>
</dbReference>
<dbReference type="InterPro" id="IPR001911">
    <property type="entry name" value="Ribosomal_bS21"/>
</dbReference>
<evidence type="ECO:0000313" key="6">
    <source>
        <dbReference type="EMBL" id="CAB5208673.1"/>
    </source>
</evidence>
<dbReference type="PANTHER" id="PTHR21109">
    <property type="entry name" value="MITOCHONDRIAL 28S RIBOSOMAL PROTEIN S21"/>
    <property type="match status" value="1"/>
</dbReference>
<dbReference type="EMBL" id="LR796187">
    <property type="protein sequence ID" value="CAB4125101.1"/>
    <property type="molecule type" value="Genomic_DNA"/>
</dbReference>
<organism evidence="5">
    <name type="scientific">uncultured Caudovirales phage</name>
    <dbReference type="NCBI Taxonomy" id="2100421"/>
    <lineage>
        <taxon>Viruses</taxon>
        <taxon>Duplodnaviria</taxon>
        <taxon>Heunggongvirae</taxon>
        <taxon>Uroviricota</taxon>
        <taxon>Caudoviricetes</taxon>
        <taxon>Peduoviridae</taxon>
        <taxon>Maltschvirus</taxon>
        <taxon>Maltschvirus maltsch</taxon>
    </lineage>
</organism>
<dbReference type="Gene3D" id="1.20.5.1150">
    <property type="entry name" value="Ribosomal protein S8"/>
    <property type="match status" value="1"/>
</dbReference>
<dbReference type="InterPro" id="IPR038380">
    <property type="entry name" value="Ribosomal_bS21_sf"/>
</dbReference>
<keyword evidence="3" id="KW-0687">Ribonucleoprotein</keyword>
<keyword evidence="2 5" id="KW-0689">Ribosomal protein</keyword>
<feature type="compositionally biased region" description="Basic residues" evidence="4">
    <location>
        <begin position="65"/>
        <end position="82"/>
    </location>
</feature>
<dbReference type="GO" id="GO:0003735">
    <property type="term" value="F:structural constituent of ribosome"/>
    <property type="evidence" value="ECO:0007669"/>
    <property type="project" value="InterPro"/>
</dbReference>
<evidence type="ECO:0000313" key="5">
    <source>
        <dbReference type="EMBL" id="CAB4125101.1"/>
    </source>
</evidence>
<accession>A0A6J5KT41</accession>
<dbReference type="PRINTS" id="PR00976">
    <property type="entry name" value="RIBOSOMALS21"/>
</dbReference>
<gene>
    <name evidence="6" type="ORF">UFOVP181_114</name>
    <name evidence="5" type="ORF">UFOVP57_48</name>
</gene>
<name>A0A6J5KT41_9CAUD</name>